<evidence type="ECO:0000313" key="1">
    <source>
        <dbReference type="EMBL" id="MBM6877883.1"/>
    </source>
</evidence>
<keyword evidence="2" id="KW-1185">Reference proteome</keyword>
<protein>
    <submittedName>
        <fullName evidence="1">Uncharacterized protein</fullName>
    </submittedName>
</protein>
<organism evidence="1 2">
    <name type="scientific">Anaerotignum lactatifermentans</name>
    <dbReference type="NCBI Taxonomy" id="160404"/>
    <lineage>
        <taxon>Bacteria</taxon>
        <taxon>Bacillati</taxon>
        <taxon>Bacillota</taxon>
        <taxon>Clostridia</taxon>
        <taxon>Lachnospirales</taxon>
        <taxon>Anaerotignaceae</taxon>
        <taxon>Anaerotignum</taxon>
    </lineage>
</organism>
<evidence type="ECO:0000313" key="2">
    <source>
        <dbReference type="Proteomes" id="UP000729290"/>
    </source>
</evidence>
<reference evidence="1 2" key="1">
    <citation type="journal article" date="2021" name="Sci. Rep.">
        <title>The distribution of antibiotic resistance genes in chicken gut microbiota commensals.</title>
        <authorList>
            <person name="Juricova H."/>
            <person name="Matiasovicova J."/>
            <person name="Kubasova T."/>
            <person name="Cejkova D."/>
            <person name="Rychlik I."/>
        </authorList>
    </citation>
    <scope>NUCLEOTIDE SEQUENCE [LARGE SCALE GENOMIC DNA]</scope>
    <source>
        <strain evidence="1 2">An431b</strain>
    </source>
</reference>
<comment type="caution">
    <text evidence="1">The sequence shown here is derived from an EMBL/GenBank/DDBJ whole genome shotgun (WGS) entry which is preliminary data.</text>
</comment>
<sequence length="53" mass="6208">MVKPLKDSFTSHYAGEEIRKTVKGTKEHPYCSMDHGLLCKTDWNTEHNETSYY</sequence>
<accession>A0ABS2GBG8</accession>
<dbReference type="EMBL" id="JACSNV010000008">
    <property type="protein sequence ID" value="MBM6877883.1"/>
    <property type="molecule type" value="Genomic_DNA"/>
</dbReference>
<gene>
    <name evidence="1" type="ORF">H9X83_06880</name>
</gene>
<name>A0ABS2GBG8_9FIRM</name>
<dbReference type="Proteomes" id="UP000729290">
    <property type="component" value="Unassembled WGS sequence"/>
</dbReference>
<proteinExistence type="predicted"/>